<organism evidence="1">
    <name type="scientific">viral metagenome</name>
    <dbReference type="NCBI Taxonomy" id="1070528"/>
    <lineage>
        <taxon>unclassified sequences</taxon>
        <taxon>metagenomes</taxon>
        <taxon>organismal metagenomes</taxon>
    </lineage>
</organism>
<reference evidence="1" key="1">
    <citation type="journal article" date="2020" name="Nature">
        <title>Giant virus diversity and host interactions through global metagenomics.</title>
        <authorList>
            <person name="Schulz F."/>
            <person name="Roux S."/>
            <person name="Paez-Espino D."/>
            <person name="Jungbluth S."/>
            <person name="Walsh D.A."/>
            <person name="Denef V.J."/>
            <person name="McMahon K.D."/>
            <person name="Konstantinidis K.T."/>
            <person name="Eloe-Fadrosh E.A."/>
            <person name="Kyrpides N.C."/>
            <person name="Woyke T."/>
        </authorList>
    </citation>
    <scope>NUCLEOTIDE SEQUENCE</scope>
    <source>
        <strain evidence="1">GVMAG-M-3300001348-25</strain>
    </source>
</reference>
<name>A0A6C0EII2_9ZZZZ</name>
<dbReference type="EMBL" id="MN738853">
    <property type="protein sequence ID" value="QHT28233.1"/>
    <property type="molecule type" value="Genomic_DNA"/>
</dbReference>
<accession>A0A6C0EII2</accession>
<dbReference type="Pfam" id="PF19150">
    <property type="entry name" value="DUF5832"/>
    <property type="match status" value="1"/>
</dbReference>
<evidence type="ECO:0000313" key="1">
    <source>
        <dbReference type="EMBL" id="QHT28233.1"/>
    </source>
</evidence>
<sequence length="296" mass="34629">MSLSKESQPKETKKYVDLLDEDQPISGQKFACISFISPENIVKQKEMFMFEQFLKNYDFIQSMEKFQGFMQFISYKYKLSNDNLMSDLEEFVKDEKGTLMTNTLEDQFKNFIDKNEEKLEGEFSRLHHFQTSTRGIKVRGVFSSQEEAEMRCKMLRELDPNHDVYVGPIGMWMPWEPEAYKTGRVEYLEEELNKLMHEKFDNEKGAKLEFEKRVREAKEKALEENKEKADKTGNVLTQTMNKDGKLVNVREVDYDAIPDEAVVMEPTKNKLAPSIANNEIQNVVFDAPNIDTKKTD</sequence>
<protein>
    <submittedName>
        <fullName evidence="1">Uncharacterized protein</fullName>
    </submittedName>
</protein>
<proteinExistence type="predicted"/>
<dbReference type="InterPro" id="IPR043872">
    <property type="entry name" value="DUF5832"/>
</dbReference>
<dbReference type="AlphaFoldDB" id="A0A6C0EII2"/>